<dbReference type="AlphaFoldDB" id="A0A4W5QAZ8"/>
<evidence type="ECO:0000256" key="1">
    <source>
        <dbReference type="SAM" id="MobiDB-lite"/>
    </source>
</evidence>
<dbReference type="GeneTree" id="ENSGT00940000157982"/>
<proteinExistence type="predicted"/>
<reference evidence="3" key="1">
    <citation type="submission" date="2018-06" db="EMBL/GenBank/DDBJ databases">
        <title>Genome assembly of Danube salmon.</title>
        <authorList>
            <person name="Macqueen D.J."/>
            <person name="Gundappa M.K."/>
        </authorList>
    </citation>
    <scope>NUCLEOTIDE SEQUENCE [LARGE SCALE GENOMIC DNA]</scope>
</reference>
<name>A0A4W5QAZ8_9TELE</name>
<evidence type="ECO:0000313" key="2">
    <source>
        <dbReference type="Ensembl" id="ENSHHUP00000071175.1"/>
    </source>
</evidence>
<evidence type="ECO:0000313" key="3">
    <source>
        <dbReference type="Proteomes" id="UP000314982"/>
    </source>
</evidence>
<keyword evidence="3" id="KW-1185">Reference proteome</keyword>
<dbReference type="Ensembl" id="ENSHHUT00000073546.1">
    <property type="protein sequence ID" value="ENSHHUP00000071175.1"/>
    <property type="gene ID" value="ENSHHUG00000041841.1"/>
</dbReference>
<organism evidence="2 3">
    <name type="scientific">Hucho hucho</name>
    <name type="common">huchen</name>
    <dbReference type="NCBI Taxonomy" id="62062"/>
    <lineage>
        <taxon>Eukaryota</taxon>
        <taxon>Metazoa</taxon>
        <taxon>Chordata</taxon>
        <taxon>Craniata</taxon>
        <taxon>Vertebrata</taxon>
        <taxon>Euteleostomi</taxon>
        <taxon>Actinopterygii</taxon>
        <taxon>Neopterygii</taxon>
        <taxon>Teleostei</taxon>
        <taxon>Protacanthopterygii</taxon>
        <taxon>Salmoniformes</taxon>
        <taxon>Salmonidae</taxon>
        <taxon>Salmoninae</taxon>
        <taxon>Hucho</taxon>
    </lineage>
</organism>
<feature type="region of interest" description="Disordered" evidence="1">
    <location>
        <begin position="1"/>
        <end position="29"/>
    </location>
</feature>
<dbReference type="InterPro" id="IPR036034">
    <property type="entry name" value="PDZ_sf"/>
</dbReference>
<dbReference type="PANTHER" id="PTHR23175">
    <property type="entry name" value="PDZ DOMAIN-CONTAINING PROTEIN"/>
    <property type="match status" value="1"/>
</dbReference>
<accession>A0A4W5QAZ8</accession>
<dbReference type="Proteomes" id="UP000314982">
    <property type="component" value="Unassembled WGS sequence"/>
</dbReference>
<dbReference type="Gene3D" id="2.30.42.10">
    <property type="match status" value="1"/>
</dbReference>
<reference evidence="2" key="3">
    <citation type="submission" date="2025-09" db="UniProtKB">
        <authorList>
            <consortium name="Ensembl"/>
        </authorList>
    </citation>
    <scope>IDENTIFICATION</scope>
</reference>
<dbReference type="SUPFAM" id="SSF50156">
    <property type="entry name" value="PDZ domain-like"/>
    <property type="match status" value="1"/>
</dbReference>
<protein>
    <submittedName>
        <fullName evidence="2">Uncharacterized protein</fullName>
    </submittedName>
</protein>
<reference evidence="2" key="2">
    <citation type="submission" date="2025-08" db="UniProtKB">
        <authorList>
            <consortium name="Ensembl"/>
        </authorList>
    </citation>
    <scope>IDENTIFICATION</scope>
</reference>
<sequence length="147" mass="16075">MDQAKGCRDGLSSASDNPRPAMGAGGEGVGVGWQGPRTLLLQKNSQGFGFTLRHFIVYPPESALHTSLKDEENGNGKERSRLEPMDTIFVKNVRERGPAHQAGLCTGKEHVCLKENGKERDGRLSVCRNSRLCSGNNKRASDMITHR</sequence>
<dbReference type="PANTHER" id="PTHR23175:SF5">
    <property type="entry name" value="RHO GTPASE-ACTIVATING PROTEIN 23"/>
    <property type="match status" value="1"/>
</dbReference>